<protein>
    <submittedName>
        <fullName evidence="1">Uncharacterized protein</fullName>
    </submittedName>
</protein>
<proteinExistence type="predicted"/>
<sequence>MQAAADEEVDWAAAHADYGFGFKPDRAVVFTSWEDLYPIMIAGLSLSSFDEEEGGSDDRQATRPSDVVKLKQVEHTLNEKRILFSINFPFLVNMVHHFKRLATEDGASLALCSVDMKQMTTLLAASAADVEASTIGVPTPLRLTLKHPRLEFRHPFG</sequence>
<organism evidence="1">
    <name type="scientific">Cyprideis torosa</name>
    <dbReference type="NCBI Taxonomy" id="163714"/>
    <lineage>
        <taxon>Eukaryota</taxon>
        <taxon>Metazoa</taxon>
        <taxon>Ecdysozoa</taxon>
        <taxon>Arthropoda</taxon>
        <taxon>Crustacea</taxon>
        <taxon>Oligostraca</taxon>
        <taxon>Ostracoda</taxon>
        <taxon>Podocopa</taxon>
        <taxon>Podocopida</taxon>
        <taxon>Cytherocopina</taxon>
        <taxon>Cytheroidea</taxon>
        <taxon>Cytherideidae</taxon>
        <taxon>Cyprideis</taxon>
    </lineage>
</organism>
<evidence type="ECO:0000313" key="1">
    <source>
        <dbReference type="EMBL" id="CAD7229502.1"/>
    </source>
</evidence>
<dbReference type="AlphaFoldDB" id="A0A7R8WD92"/>
<dbReference type="EMBL" id="OB662102">
    <property type="protein sequence ID" value="CAD7229502.1"/>
    <property type="molecule type" value="Genomic_DNA"/>
</dbReference>
<gene>
    <name evidence="1" type="ORF">CTOB1V02_LOCUS7371</name>
</gene>
<dbReference type="OrthoDB" id="63267at2759"/>
<reference evidence="1" key="1">
    <citation type="submission" date="2020-11" db="EMBL/GenBank/DDBJ databases">
        <authorList>
            <person name="Tran Van P."/>
        </authorList>
    </citation>
    <scope>NUCLEOTIDE SEQUENCE</scope>
</reference>
<name>A0A7R8WD92_9CRUS</name>
<accession>A0A7R8WD92</accession>
<dbReference type="Gene3D" id="3.30.200.20">
    <property type="entry name" value="Phosphorylase Kinase, domain 1"/>
    <property type="match status" value="1"/>
</dbReference>